<evidence type="ECO:0000313" key="4">
    <source>
        <dbReference type="EMBL" id="KAF7773536.1"/>
    </source>
</evidence>
<accession>A0A8H7F230</accession>
<dbReference type="InterPro" id="IPR024224">
    <property type="entry name" value="DENND6"/>
</dbReference>
<dbReference type="PROSITE" id="PS50211">
    <property type="entry name" value="DENN"/>
    <property type="match status" value="1"/>
</dbReference>
<sequence>MASEPEQTLTEPLEADISDFLSPSVYLDPPGSQISLAVSSPSSLSLSENFNDSPPPQPRNPGLEGRQLNRVSSPSSPSLMTKTSFSIAERLKQTRPGLPRSVSLPRVDQVEVKQRKKVVDVDNISLDPDVVKKLRRWIMGVAIVEFDLDHGPVVDAIVPPLFFLPSESNNIAFSAFPDSPQFDQGSQCHSFCLREQLSSAYDTKRPATIDGYIYGFSHFTQKRDKASKRGYLQRSVVILTQHQYPAFFTSLVHIFGPLFLEHGSPMLEAACHNIATWSDPKPGETLELGFLGMVINVEIPHTIDQFQLTETSSFNEKYDPKLHVLASSAPFFPPPLLLFESCLPNLWSIWECLVLCEPLLVFGQSAAQTSQAVWWLRDLLRPVPLAGDIRPYFTLQDNDHATLVNRLPPKAGLILGVTNPFFEKSCSHWPHVLSLGSRKGGSPNVRPSASPLAGPNGNSAGPAPGWKTKTHRRYISKDHTLLKELESAIRGNDRQKLRASFALRRHFCSRTADLIAPLARYLNTLIPSPHEVAEARSSKECLRLKPFSHTSFFVSLKKNGCTLPFKSTAKRVQFYERWLKSPSFGVWLAHQESIVQTILNTPVNLTTTPTLS</sequence>
<feature type="compositionally biased region" description="Low complexity" evidence="2">
    <location>
        <begin position="451"/>
        <end position="465"/>
    </location>
</feature>
<evidence type="ECO:0000256" key="1">
    <source>
        <dbReference type="ARBA" id="ARBA00007159"/>
    </source>
</evidence>
<dbReference type="PANTHER" id="PTHR13677">
    <property type="entry name" value="LD41638P"/>
    <property type="match status" value="1"/>
</dbReference>
<comment type="similarity">
    <text evidence="1">Belongs to the DENND6 family.</text>
</comment>
<dbReference type="AlphaFoldDB" id="A0A8H7F230"/>
<feature type="compositionally biased region" description="Polar residues" evidence="2">
    <location>
        <begin position="69"/>
        <end position="80"/>
    </location>
</feature>
<evidence type="ECO:0000259" key="3">
    <source>
        <dbReference type="PROSITE" id="PS50211"/>
    </source>
</evidence>
<feature type="region of interest" description="Disordered" evidence="2">
    <location>
        <begin position="31"/>
        <end position="80"/>
    </location>
</feature>
<proteinExistence type="inferred from homology"/>
<gene>
    <name evidence="4" type="ORF">Agabi119p4_5703</name>
</gene>
<name>A0A8H7F230_AGABI</name>
<feature type="compositionally biased region" description="Low complexity" evidence="2">
    <location>
        <begin position="32"/>
        <end position="47"/>
    </location>
</feature>
<organism evidence="4 5">
    <name type="scientific">Agaricus bisporus var. burnettii</name>
    <dbReference type="NCBI Taxonomy" id="192524"/>
    <lineage>
        <taxon>Eukaryota</taxon>
        <taxon>Fungi</taxon>
        <taxon>Dikarya</taxon>
        <taxon>Basidiomycota</taxon>
        <taxon>Agaricomycotina</taxon>
        <taxon>Agaricomycetes</taxon>
        <taxon>Agaricomycetidae</taxon>
        <taxon>Agaricales</taxon>
        <taxon>Agaricineae</taxon>
        <taxon>Agaricaceae</taxon>
        <taxon>Agaricus</taxon>
    </lineage>
</organism>
<comment type="caution">
    <text evidence="4">The sequence shown here is derived from an EMBL/GenBank/DDBJ whole genome shotgun (WGS) entry which is preliminary data.</text>
</comment>
<dbReference type="InterPro" id="IPR037516">
    <property type="entry name" value="Tripartite_DENN"/>
</dbReference>
<dbReference type="PANTHER" id="PTHR13677:SF0">
    <property type="entry name" value="LD41638P"/>
    <property type="match status" value="1"/>
</dbReference>
<dbReference type="GO" id="GO:0005085">
    <property type="term" value="F:guanyl-nucleotide exchange factor activity"/>
    <property type="evidence" value="ECO:0007669"/>
    <property type="project" value="InterPro"/>
</dbReference>
<feature type="region of interest" description="Disordered" evidence="2">
    <location>
        <begin position="440"/>
        <end position="469"/>
    </location>
</feature>
<evidence type="ECO:0000256" key="2">
    <source>
        <dbReference type="SAM" id="MobiDB-lite"/>
    </source>
</evidence>
<evidence type="ECO:0000313" key="5">
    <source>
        <dbReference type="Proteomes" id="UP000629468"/>
    </source>
</evidence>
<dbReference type="GO" id="GO:0055037">
    <property type="term" value="C:recycling endosome"/>
    <property type="evidence" value="ECO:0007669"/>
    <property type="project" value="TreeGrafter"/>
</dbReference>
<protein>
    <recommendedName>
        <fullName evidence="3">UDENN domain-containing protein</fullName>
    </recommendedName>
</protein>
<dbReference type="EMBL" id="JABXXO010000007">
    <property type="protein sequence ID" value="KAF7773536.1"/>
    <property type="molecule type" value="Genomic_DNA"/>
</dbReference>
<dbReference type="Proteomes" id="UP000629468">
    <property type="component" value="Unassembled WGS sequence"/>
</dbReference>
<reference evidence="4 5" key="1">
    <citation type="journal article" name="Sci. Rep.">
        <title>Telomere-to-telomere assembled and centromere annotated genomes of the two main subspecies of the button mushroom Agaricus bisporus reveal especially polymorphic chromosome ends.</title>
        <authorList>
            <person name="Sonnenberg A.S.M."/>
            <person name="Sedaghat-Telgerd N."/>
            <person name="Lavrijssen B."/>
            <person name="Ohm R.A."/>
            <person name="Hendrickx P.M."/>
            <person name="Scholtmeijer K."/>
            <person name="Baars J.J.P."/>
            <person name="van Peer A."/>
        </authorList>
    </citation>
    <scope>NUCLEOTIDE SEQUENCE [LARGE SCALE GENOMIC DNA]</scope>
    <source>
        <strain evidence="4 5">H119_p4</strain>
    </source>
</reference>
<feature type="domain" description="UDENN" evidence="3">
    <location>
        <begin position="139"/>
        <end position="589"/>
    </location>
</feature>